<dbReference type="PANTHER" id="PTHR48090:SF8">
    <property type="entry name" value="GLYCOSYLTRANSFERASE CSBB-RELATED"/>
    <property type="match status" value="1"/>
</dbReference>
<keyword evidence="3" id="KW-0808">Transferase</keyword>
<dbReference type="Gene3D" id="3.90.550.10">
    <property type="entry name" value="Spore Coat Polysaccharide Biosynthesis Protein SpsA, Chain A"/>
    <property type="match status" value="1"/>
</dbReference>
<evidence type="ECO:0000259" key="2">
    <source>
        <dbReference type="Pfam" id="PF00535"/>
    </source>
</evidence>
<feature type="transmembrane region" description="Helical" evidence="1">
    <location>
        <begin position="272"/>
        <end position="293"/>
    </location>
</feature>
<accession>A0A6C2UDN1</accession>
<sequence length="319" mass="36496">MMMNESPMMDFSIVVPVYFNEGSLEALYDELDREVFQALSEFAGEIIFIDDGSGDQSYAVMESLQNNHPDRIRAIKLSRNFGQINAIWCGLTHARGRATAVISADGQDPPEYLRKMLLENLREGKEVVICTREEREESAWRKFTSSCFYWFMQKLCFSNMPVGGFDFFSLGTKSREALLRNYQSHGFLQGQILRLGFEPLMIQYTRRAREHGRSRWTFARKVTYLLDGIIGYSFLPLRMMALLGILMALAGFVYALVVLFHRLFFGNPLQGWAPLMIVILVMGGVQMVMLGIIGEYLWRTKAQVTAEPPYIVEAILQAE</sequence>
<dbReference type="RefSeq" id="WP_136059774.1">
    <property type="nucleotide sequence ID" value="NZ_CAAHFH010000001.1"/>
</dbReference>
<dbReference type="PANTHER" id="PTHR48090">
    <property type="entry name" value="UNDECAPRENYL-PHOSPHATE 4-DEOXY-4-FORMAMIDO-L-ARABINOSE TRANSFERASE-RELATED"/>
    <property type="match status" value="1"/>
</dbReference>
<dbReference type="InterPro" id="IPR001173">
    <property type="entry name" value="Glyco_trans_2-like"/>
</dbReference>
<dbReference type="CDD" id="cd04187">
    <property type="entry name" value="DPM1_like_bac"/>
    <property type="match status" value="1"/>
</dbReference>
<dbReference type="Proteomes" id="UP000346198">
    <property type="component" value="Unassembled WGS sequence"/>
</dbReference>
<keyword evidence="1" id="KW-1133">Transmembrane helix</keyword>
<evidence type="ECO:0000313" key="4">
    <source>
        <dbReference type="Proteomes" id="UP000346198"/>
    </source>
</evidence>
<dbReference type="GO" id="GO:0005886">
    <property type="term" value="C:plasma membrane"/>
    <property type="evidence" value="ECO:0007669"/>
    <property type="project" value="TreeGrafter"/>
</dbReference>
<dbReference type="GO" id="GO:0016740">
    <property type="term" value="F:transferase activity"/>
    <property type="evidence" value="ECO:0007669"/>
    <property type="project" value="UniProtKB-KW"/>
</dbReference>
<dbReference type="AlphaFoldDB" id="A0A6C2UDN1"/>
<dbReference type="InterPro" id="IPR050256">
    <property type="entry name" value="Glycosyltransferase_2"/>
</dbReference>
<feature type="transmembrane region" description="Helical" evidence="1">
    <location>
        <begin position="240"/>
        <end position="260"/>
    </location>
</feature>
<keyword evidence="1" id="KW-0472">Membrane</keyword>
<evidence type="ECO:0000256" key="1">
    <source>
        <dbReference type="SAM" id="Phobius"/>
    </source>
</evidence>
<reference evidence="3 4" key="1">
    <citation type="submission" date="2019-04" db="EMBL/GenBank/DDBJ databases">
        <authorList>
            <person name="Van Vliet M D."/>
        </authorList>
    </citation>
    <scope>NUCLEOTIDE SEQUENCE [LARGE SCALE GENOMIC DNA]</scope>
    <source>
        <strain evidence="3 4">F21</strain>
    </source>
</reference>
<evidence type="ECO:0000313" key="3">
    <source>
        <dbReference type="EMBL" id="VGO18270.1"/>
    </source>
</evidence>
<organism evidence="3 4">
    <name type="scientific">Pontiella sulfatireligans</name>
    <dbReference type="NCBI Taxonomy" id="2750658"/>
    <lineage>
        <taxon>Bacteria</taxon>
        <taxon>Pseudomonadati</taxon>
        <taxon>Kiritimatiellota</taxon>
        <taxon>Kiritimatiellia</taxon>
        <taxon>Kiritimatiellales</taxon>
        <taxon>Pontiellaceae</taxon>
        <taxon>Pontiella</taxon>
    </lineage>
</organism>
<keyword evidence="4" id="KW-1185">Reference proteome</keyword>
<protein>
    <submittedName>
        <fullName evidence="3">Putative glycosyltransferase</fullName>
    </submittedName>
</protein>
<name>A0A6C2UDN1_9BACT</name>
<dbReference type="EMBL" id="CAAHFH010000001">
    <property type="protein sequence ID" value="VGO18270.1"/>
    <property type="molecule type" value="Genomic_DNA"/>
</dbReference>
<gene>
    <name evidence="3" type="ORF">SCARR_00322</name>
</gene>
<dbReference type="SUPFAM" id="SSF53448">
    <property type="entry name" value="Nucleotide-diphospho-sugar transferases"/>
    <property type="match status" value="1"/>
</dbReference>
<feature type="domain" description="Glycosyltransferase 2-like" evidence="2">
    <location>
        <begin position="12"/>
        <end position="150"/>
    </location>
</feature>
<keyword evidence="1" id="KW-0812">Transmembrane</keyword>
<proteinExistence type="predicted"/>
<dbReference type="InterPro" id="IPR029044">
    <property type="entry name" value="Nucleotide-diphossugar_trans"/>
</dbReference>
<dbReference type="Pfam" id="PF00535">
    <property type="entry name" value="Glycos_transf_2"/>
    <property type="match status" value="1"/>
</dbReference>